<reference evidence="3" key="1">
    <citation type="journal article" date="2019" name="Int. J. Syst. Evol. Microbiol.">
        <title>The Global Catalogue of Microorganisms (GCM) 10K type strain sequencing project: providing services to taxonomists for standard genome sequencing and annotation.</title>
        <authorList>
            <consortium name="The Broad Institute Genomics Platform"/>
            <consortium name="The Broad Institute Genome Sequencing Center for Infectious Disease"/>
            <person name="Wu L."/>
            <person name="Ma J."/>
        </authorList>
    </citation>
    <scope>NUCLEOTIDE SEQUENCE [LARGE SCALE GENOMIC DNA]</scope>
    <source>
        <strain evidence="3">JCM 17564</strain>
    </source>
</reference>
<dbReference type="Pfam" id="PF00353">
    <property type="entry name" value="HemolysinCabind"/>
    <property type="match status" value="1"/>
</dbReference>
<keyword evidence="3" id="KW-1185">Reference proteome</keyword>
<sequence>MLFLLFALAQPLPPAQPPASGEPLQILTPAPPTPSAGTPGWRSGFPQTDTTCSRDDSGVPALRGGPRSERVWGSDMNSRLFGGAGQDFLAGGPGDDEVVGGPDLDILVGGAGSDRFVIDSADDSAADESGSWSQLNGDTIVVLTPKDFDKIDLRGMRKEGANVPATFLFTGRRPGNYAVWSRPRSGDTEVLVDVDGDSKADVALRLIGNFSLTPALFCGVGEGAVTEPSE</sequence>
<dbReference type="RefSeq" id="WP_344696759.1">
    <property type="nucleotide sequence ID" value="NZ_BAABBR010000001.1"/>
</dbReference>
<organism evidence="2 3">
    <name type="scientific">Sphingomonas rosea</name>
    <dbReference type="NCBI Taxonomy" id="335605"/>
    <lineage>
        <taxon>Bacteria</taxon>
        <taxon>Pseudomonadati</taxon>
        <taxon>Pseudomonadota</taxon>
        <taxon>Alphaproteobacteria</taxon>
        <taxon>Sphingomonadales</taxon>
        <taxon>Sphingomonadaceae</taxon>
        <taxon>Sphingomonas</taxon>
    </lineage>
</organism>
<dbReference type="InterPro" id="IPR001343">
    <property type="entry name" value="Hemolysn_Ca-bd"/>
</dbReference>
<dbReference type="PRINTS" id="PR00313">
    <property type="entry name" value="CABNDNGRPT"/>
</dbReference>
<dbReference type="Proteomes" id="UP001424459">
    <property type="component" value="Unassembled WGS sequence"/>
</dbReference>
<dbReference type="Gene3D" id="2.150.10.10">
    <property type="entry name" value="Serralysin-like metalloprotease, C-terminal"/>
    <property type="match status" value="1"/>
</dbReference>
<dbReference type="SUPFAM" id="SSF51120">
    <property type="entry name" value="beta-Roll"/>
    <property type="match status" value="1"/>
</dbReference>
<accession>A0ABP7U8H5</accession>
<dbReference type="InterPro" id="IPR011049">
    <property type="entry name" value="Serralysin-like_metalloprot_C"/>
</dbReference>
<comment type="caution">
    <text evidence="2">The sequence shown here is derived from an EMBL/GenBank/DDBJ whole genome shotgun (WGS) entry which is preliminary data.</text>
</comment>
<evidence type="ECO:0000313" key="2">
    <source>
        <dbReference type="EMBL" id="GAA4037845.1"/>
    </source>
</evidence>
<gene>
    <name evidence="2" type="ORF">GCM10022281_18150</name>
</gene>
<evidence type="ECO:0000256" key="1">
    <source>
        <dbReference type="SAM" id="MobiDB-lite"/>
    </source>
</evidence>
<proteinExistence type="predicted"/>
<protein>
    <submittedName>
        <fullName evidence="2">Uncharacterized protein</fullName>
    </submittedName>
</protein>
<evidence type="ECO:0000313" key="3">
    <source>
        <dbReference type="Proteomes" id="UP001424459"/>
    </source>
</evidence>
<name>A0ABP7U8H5_9SPHN</name>
<feature type="region of interest" description="Disordered" evidence="1">
    <location>
        <begin position="27"/>
        <end position="70"/>
    </location>
</feature>
<dbReference type="EMBL" id="BAABBR010000001">
    <property type="protein sequence ID" value="GAA4037845.1"/>
    <property type="molecule type" value="Genomic_DNA"/>
</dbReference>